<protein>
    <recommendedName>
        <fullName evidence="6">alpha-1,2-Mannosidase</fullName>
        <ecNumber evidence="6">3.2.1.-</ecNumber>
    </recommendedName>
</protein>
<accession>A0ABR2XCX1</accession>
<dbReference type="InterPro" id="IPR050749">
    <property type="entry name" value="Glycosyl_Hydrolase_47"/>
</dbReference>
<evidence type="ECO:0000256" key="2">
    <source>
        <dbReference type="ARBA" id="ARBA00004922"/>
    </source>
</evidence>
<evidence type="ECO:0000313" key="7">
    <source>
        <dbReference type="EMBL" id="KAK9771629.1"/>
    </source>
</evidence>
<keyword evidence="4 6" id="KW-0378">Hydrolase</keyword>
<evidence type="ECO:0000256" key="6">
    <source>
        <dbReference type="RuleBase" id="RU361193"/>
    </source>
</evidence>
<dbReference type="Gene3D" id="1.50.10.10">
    <property type="match status" value="1"/>
</dbReference>
<dbReference type="Pfam" id="PF01532">
    <property type="entry name" value="Glyco_hydro_47"/>
    <property type="match status" value="1"/>
</dbReference>
<dbReference type="SUPFAM" id="SSF48225">
    <property type="entry name" value="Seven-hairpin glycosidases"/>
    <property type="match status" value="1"/>
</dbReference>
<dbReference type="InterPro" id="IPR012341">
    <property type="entry name" value="6hp_glycosidase-like_sf"/>
</dbReference>
<dbReference type="InterPro" id="IPR036026">
    <property type="entry name" value="Seven-hairpin_glycosidases"/>
</dbReference>
<keyword evidence="8" id="KW-1185">Reference proteome</keyword>
<dbReference type="PANTHER" id="PTHR11742">
    <property type="entry name" value="MANNOSYL-OLIGOSACCHARIDE ALPHA-1,2-MANNOSIDASE-RELATED"/>
    <property type="match status" value="1"/>
</dbReference>
<evidence type="ECO:0000256" key="5">
    <source>
        <dbReference type="ARBA" id="ARBA00023157"/>
    </source>
</evidence>
<name>A0ABR2XCX1_9PEZI</name>
<comment type="pathway">
    <text evidence="2">Protein modification; protein glycosylation.</text>
</comment>
<comment type="caution">
    <text evidence="7">The sequence shown here is derived from an EMBL/GenBank/DDBJ whole genome shotgun (WGS) entry which is preliminary data.</text>
</comment>
<dbReference type="EC" id="3.2.1.-" evidence="6"/>
<dbReference type="InterPro" id="IPR001382">
    <property type="entry name" value="Glyco_hydro_47"/>
</dbReference>
<dbReference type="Proteomes" id="UP001465668">
    <property type="component" value="Unassembled WGS sequence"/>
</dbReference>
<organism evidence="7 8">
    <name type="scientific">Seiridium cardinale</name>
    <dbReference type="NCBI Taxonomy" id="138064"/>
    <lineage>
        <taxon>Eukaryota</taxon>
        <taxon>Fungi</taxon>
        <taxon>Dikarya</taxon>
        <taxon>Ascomycota</taxon>
        <taxon>Pezizomycotina</taxon>
        <taxon>Sordariomycetes</taxon>
        <taxon>Xylariomycetidae</taxon>
        <taxon>Amphisphaeriales</taxon>
        <taxon>Sporocadaceae</taxon>
        <taxon>Seiridium</taxon>
    </lineage>
</organism>
<keyword evidence="6" id="KW-0326">Glycosidase</keyword>
<proteinExistence type="inferred from homology"/>
<gene>
    <name evidence="7" type="ORF">SCAR479_11700</name>
</gene>
<keyword evidence="5" id="KW-1015">Disulfide bond</keyword>
<reference evidence="7 8" key="1">
    <citation type="submission" date="2024-02" db="EMBL/GenBank/DDBJ databases">
        <title>First draft genome assembly of two strains of Seiridium cardinale.</title>
        <authorList>
            <person name="Emiliani G."/>
            <person name="Scali E."/>
        </authorList>
    </citation>
    <scope>NUCLEOTIDE SEQUENCE [LARGE SCALE GENOMIC DNA]</scope>
    <source>
        <strain evidence="7 8">BM-138-000479</strain>
    </source>
</reference>
<comment type="similarity">
    <text evidence="3 6">Belongs to the glycosyl hydrolase 47 family.</text>
</comment>
<sequence>MNAEDQSSPLRVKPSSFDWGKVEYEYPIAELSRVSFSKFARLPRVQYKFPAETFKEAQMREHRREQVRHTFRRDWEAYRKFAWMKDALMPVTGGYRDQFSGWAATLVDSLDTLWIMGLRAEFDEAVAAVAEIDFGNSTSDRVNTFETNIRYMGGLLSAYDLSKRPVLLAKARELGDLLYGAFNTANHMPVDFINFEQAKSGKGLTVEDSVVSASPGTLSLEMTRLSQVTGDPKYYTAMSGVMNLFFRNQNKTNIPGLWPTMVSMSEKDVTTGTSFTLAGCADSLYEYLPKMHGLLQGTEPIYDIMSRGFLNAANEHMLFRPMLPDANDVLIAGNVDAPQQGETQLDPESEHLGCYLGGAFALGGRLLNRPEDIEVGAKLTRGCMYTYRSMPSGVGPERWNMVACKSRNSCKWNEDVWEEEKKKKRPEWKQHLPKGFTTAKDPRYILRPEAIESVFILYRITGRQEFQDAAWDMFLAVRNATYTQYASGSVPDVTQPVDTSNNEDYMESFWLAETLKYFYLAFSPPDVISLDDYVLNTEAHPFLRPK</sequence>
<dbReference type="PRINTS" id="PR00747">
    <property type="entry name" value="GLYHDRLASE47"/>
</dbReference>
<evidence type="ECO:0000313" key="8">
    <source>
        <dbReference type="Proteomes" id="UP001465668"/>
    </source>
</evidence>
<evidence type="ECO:0000256" key="3">
    <source>
        <dbReference type="ARBA" id="ARBA00007658"/>
    </source>
</evidence>
<dbReference type="EMBL" id="JARVKM010000072">
    <property type="protein sequence ID" value="KAK9771629.1"/>
    <property type="molecule type" value="Genomic_DNA"/>
</dbReference>
<dbReference type="PANTHER" id="PTHR11742:SF29">
    <property type="entry name" value="ALPHA-1,2-MANNOSIDASE"/>
    <property type="match status" value="1"/>
</dbReference>
<evidence type="ECO:0000256" key="1">
    <source>
        <dbReference type="ARBA" id="ARBA00001913"/>
    </source>
</evidence>
<comment type="cofactor">
    <cofactor evidence="1">
        <name>Ca(2+)</name>
        <dbReference type="ChEBI" id="CHEBI:29108"/>
    </cofactor>
</comment>
<dbReference type="GO" id="GO:0016787">
    <property type="term" value="F:hydrolase activity"/>
    <property type="evidence" value="ECO:0007669"/>
    <property type="project" value="UniProtKB-KW"/>
</dbReference>
<evidence type="ECO:0000256" key="4">
    <source>
        <dbReference type="ARBA" id="ARBA00022801"/>
    </source>
</evidence>